<dbReference type="OrthoDB" id="9790760at2"/>
<dbReference type="Proteomes" id="UP000035199">
    <property type="component" value="Chromosome"/>
</dbReference>
<dbReference type="Gene3D" id="3.10.20.310">
    <property type="entry name" value="membrane protein fhac"/>
    <property type="match status" value="1"/>
</dbReference>
<name>A0A0G3H3R9_9CORY</name>
<evidence type="ECO:0000256" key="2">
    <source>
        <dbReference type="ARBA" id="ARBA00022475"/>
    </source>
</evidence>
<feature type="domain" description="POTRA" evidence="8">
    <location>
        <begin position="27"/>
        <end position="95"/>
    </location>
</feature>
<keyword evidence="6" id="KW-0472">Membrane</keyword>
<sequence length="216" mass="23119">MKKFLITVLGLVIIACAALTLWLYPVITVKKVDVSGQVHTTSEELEAITQPLVGENVLRVDTNEVANQLVALPWIASATAVKKLPSTVEVKLQEHEAILYAPREDGEHLINANGVAFVIENHPEGAIAVTGASEDDANFLRSVIGVLEAIGPDMKVHIAEIRIKDSIAVELALHDGRVIFWGAPENNSDKAVAFAAALSRPEAQLDISGAPVIAVR</sequence>
<dbReference type="GO" id="GO:0005886">
    <property type="term" value="C:plasma membrane"/>
    <property type="evidence" value="ECO:0007669"/>
    <property type="project" value="TreeGrafter"/>
</dbReference>
<dbReference type="InterPro" id="IPR034746">
    <property type="entry name" value="POTRA"/>
</dbReference>
<keyword evidence="5" id="KW-1133">Transmembrane helix</keyword>
<evidence type="ECO:0000256" key="6">
    <source>
        <dbReference type="ARBA" id="ARBA00023136"/>
    </source>
</evidence>
<dbReference type="InterPro" id="IPR005548">
    <property type="entry name" value="Cell_div_FtsQ/DivIB_C"/>
</dbReference>
<dbReference type="GO" id="GO:0051301">
    <property type="term" value="P:cell division"/>
    <property type="evidence" value="ECO:0007669"/>
    <property type="project" value="UniProtKB-KW"/>
</dbReference>
<keyword evidence="2" id="KW-1003">Cell membrane</keyword>
<evidence type="ECO:0000313" key="9">
    <source>
        <dbReference type="EMBL" id="AKK06478.1"/>
    </source>
</evidence>
<dbReference type="RefSeq" id="WP_047262499.1">
    <property type="nucleotide sequence ID" value="NZ_CP011542.1"/>
</dbReference>
<proteinExistence type="predicted"/>
<keyword evidence="3 9" id="KW-0132">Cell division</keyword>
<dbReference type="PROSITE" id="PS51257">
    <property type="entry name" value="PROKAR_LIPOPROTEIN"/>
    <property type="match status" value="1"/>
</dbReference>
<evidence type="ECO:0000259" key="8">
    <source>
        <dbReference type="PROSITE" id="PS51779"/>
    </source>
</evidence>
<dbReference type="InterPro" id="IPR050487">
    <property type="entry name" value="FtsQ_DivIB"/>
</dbReference>
<gene>
    <name evidence="9" type="ORF">CMUST_10810</name>
</gene>
<evidence type="ECO:0000256" key="5">
    <source>
        <dbReference type="ARBA" id="ARBA00022989"/>
    </source>
</evidence>
<keyword evidence="10" id="KW-1185">Reference proteome</keyword>
<dbReference type="Pfam" id="PF08478">
    <property type="entry name" value="POTRA_1"/>
    <property type="match status" value="1"/>
</dbReference>
<dbReference type="STRING" id="571915.CMUST_10810"/>
<dbReference type="AlphaFoldDB" id="A0A0G3H3R9"/>
<keyword evidence="4" id="KW-0812">Transmembrane</keyword>
<keyword evidence="7" id="KW-0131">Cell cycle</keyword>
<evidence type="ECO:0000256" key="4">
    <source>
        <dbReference type="ARBA" id="ARBA00022692"/>
    </source>
</evidence>
<dbReference type="PATRIC" id="fig|571915.4.peg.2300"/>
<dbReference type="PROSITE" id="PS51779">
    <property type="entry name" value="POTRA"/>
    <property type="match status" value="1"/>
</dbReference>
<dbReference type="InterPro" id="IPR013685">
    <property type="entry name" value="POTRA_FtsQ_type"/>
</dbReference>
<dbReference type="Pfam" id="PF03799">
    <property type="entry name" value="FtsQ_DivIB_C"/>
    <property type="match status" value="1"/>
</dbReference>
<organism evidence="9 10">
    <name type="scientific">Corynebacterium mustelae</name>
    <dbReference type="NCBI Taxonomy" id="571915"/>
    <lineage>
        <taxon>Bacteria</taxon>
        <taxon>Bacillati</taxon>
        <taxon>Actinomycetota</taxon>
        <taxon>Actinomycetes</taxon>
        <taxon>Mycobacteriales</taxon>
        <taxon>Corynebacteriaceae</taxon>
        <taxon>Corynebacterium</taxon>
    </lineage>
</organism>
<evidence type="ECO:0000256" key="7">
    <source>
        <dbReference type="ARBA" id="ARBA00023306"/>
    </source>
</evidence>
<dbReference type="KEGG" id="cmv:CMUST_10810"/>
<protein>
    <submittedName>
        <fullName evidence="9">POTRA domain, FtsQ-type/Cell division protein FtsQ</fullName>
    </submittedName>
</protein>
<evidence type="ECO:0000313" key="10">
    <source>
        <dbReference type="Proteomes" id="UP000035199"/>
    </source>
</evidence>
<accession>A0A0G3H3R9</accession>
<reference evidence="9 10" key="1">
    <citation type="journal article" date="2015" name="Genome Announc.">
        <title>Complete Genome Sequence of the Type Strain Corynebacterium mustelae DSM 45274, Isolated from Various Tissues of a Male Ferret with Lethal Sepsis.</title>
        <authorList>
            <person name="Ruckert C."/>
            <person name="Eimer J."/>
            <person name="Winkler A."/>
            <person name="Tauch A."/>
        </authorList>
    </citation>
    <scope>NUCLEOTIDE SEQUENCE [LARGE SCALE GENOMIC DNA]</scope>
    <source>
        <strain evidence="9 10">DSM 45274</strain>
    </source>
</reference>
<comment type="subcellular location">
    <subcellularLocation>
        <location evidence="1">Membrane</location>
    </subcellularLocation>
</comment>
<evidence type="ECO:0000256" key="1">
    <source>
        <dbReference type="ARBA" id="ARBA00004370"/>
    </source>
</evidence>
<evidence type="ECO:0000256" key="3">
    <source>
        <dbReference type="ARBA" id="ARBA00022618"/>
    </source>
</evidence>
<dbReference type="EMBL" id="CP011542">
    <property type="protein sequence ID" value="AKK06478.1"/>
    <property type="molecule type" value="Genomic_DNA"/>
</dbReference>
<dbReference type="PANTHER" id="PTHR37820:SF1">
    <property type="entry name" value="CELL DIVISION PROTEIN FTSQ"/>
    <property type="match status" value="1"/>
</dbReference>
<reference evidence="10" key="2">
    <citation type="submission" date="2015-05" db="EMBL/GenBank/DDBJ databases">
        <title>Complete genome sequence of Corynebacterium mustelae DSM 45274, isolated from various tissues of a male ferret with lethal sepsis.</title>
        <authorList>
            <person name="Ruckert C."/>
            <person name="Albersmeier A."/>
            <person name="Winkler A."/>
            <person name="Tauch A."/>
        </authorList>
    </citation>
    <scope>NUCLEOTIDE SEQUENCE [LARGE SCALE GENOMIC DNA]</scope>
    <source>
        <strain evidence="10">DSM 45274</strain>
    </source>
</reference>
<dbReference type="PANTHER" id="PTHR37820">
    <property type="entry name" value="CELL DIVISION PROTEIN DIVIB"/>
    <property type="match status" value="1"/>
</dbReference>